<dbReference type="OrthoDB" id="2014058at2759"/>
<name>A0A1R1PGV7_ZANCU</name>
<dbReference type="EMBL" id="LSSK01001254">
    <property type="protein sequence ID" value="OMH80235.1"/>
    <property type="molecule type" value="Genomic_DNA"/>
</dbReference>
<feature type="transmembrane region" description="Helical" evidence="1">
    <location>
        <begin position="163"/>
        <end position="182"/>
    </location>
</feature>
<dbReference type="PANTHER" id="PTHR12840">
    <property type="entry name" value="NADH-UBIQUINONE OXIDOREDUCTASE ASHI SUBUNIT"/>
    <property type="match status" value="1"/>
</dbReference>
<protein>
    <recommendedName>
        <fullName evidence="4">NADH dehydrogenase [ubiquinone] 1 beta subcomplex subunit 8, mitochondrial</fullName>
    </recommendedName>
</protein>
<organism evidence="2 3">
    <name type="scientific">Zancudomyces culisetae</name>
    <name type="common">Gut fungus</name>
    <name type="synonym">Smittium culisetae</name>
    <dbReference type="NCBI Taxonomy" id="1213189"/>
    <lineage>
        <taxon>Eukaryota</taxon>
        <taxon>Fungi</taxon>
        <taxon>Fungi incertae sedis</taxon>
        <taxon>Zoopagomycota</taxon>
        <taxon>Kickxellomycotina</taxon>
        <taxon>Harpellomycetes</taxon>
        <taxon>Harpellales</taxon>
        <taxon>Legeriomycetaceae</taxon>
        <taxon>Zancudomyces</taxon>
    </lineage>
</organism>
<dbReference type="GO" id="GO:0005739">
    <property type="term" value="C:mitochondrion"/>
    <property type="evidence" value="ECO:0007669"/>
    <property type="project" value="InterPro"/>
</dbReference>
<reference evidence="3" key="1">
    <citation type="submission" date="2017-01" db="EMBL/GenBank/DDBJ databases">
        <authorList>
            <person name="Wang Y."/>
            <person name="White M."/>
            <person name="Kvist S."/>
            <person name="Moncalvo J.-M."/>
        </authorList>
    </citation>
    <scope>NUCLEOTIDE SEQUENCE [LARGE SCALE GENOMIC DNA]</scope>
    <source>
        <strain evidence="3">COL-18-3</strain>
    </source>
</reference>
<keyword evidence="1" id="KW-0472">Membrane</keyword>
<feature type="transmembrane region" description="Helical" evidence="1">
    <location>
        <begin position="136"/>
        <end position="157"/>
    </location>
</feature>
<dbReference type="InterPro" id="IPR008699">
    <property type="entry name" value="NDUFB8"/>
</dbReference>
<dbReference type="Proteomes" id="UP000188320">
    <property type="component" value="Unassembled WGS sequence"/>
</dbReference>
<dbReference type="Pfam" id="PF05821">
    <property type="entry name" value="NDUF_B8"/>
    <property type="match status" value="1"/>
</dbReference>
<evidence type="ECO:0000313" key="3">
    <source>
        <dbReference type="Proteomes" id="UP000188320"/>
    </source>
</evidence>
<sequence>MTRVLGIASRSIGNISKSMNTTHNYRALVVSGMNGRLAVLQQSIQRGFSSTTSSNNKDKGPIDTHQLKFKDEGYVDLDPQTGNYYPNLPLTKAEKRTPYGWWDRQMRRNFGDPVHEHEEMLHMQSNSVYRHPAYSLVFKQWATLIGLLGLGGLWAYYMQPERVAVSQLYLFCLPLYILCVDLDNIRLQSE</sequence>
<accession>A0A1R1PGV7</accession>
<gene>
    <name evidence="2" type="ORF">AX774_g6337</name>
</gene>
<keyword evidence="1" id="KW-1133">Transmembrane helix</keyword>
<evidence type="ECO:0000256" key="1">
    <source>
        <dbReference type="SAM" id="Phobius"/>
    </source>
</evidence>
<keyword evidence="1" id="KW-0812">Transmembrane</keyword>
<dbReference type="PANTHER" id="PTHR12840:SF1">
    <property type="entry name" value="NADH DEHYDROGENASE [UBIQUINONE] 1 BETA SUBCOMPLEX SUBUNIT 8, MITOCHONDRIAL"/>
    <property type="match status" value="1"/>
</dbReference>
<comment type="caution">
    <text evidence="2">The sequence shown here is derived from an EMBL/GenBank/DDBJ whole genome shotgun (WGS) entry which is preliminary data.</text>
</comment>
<proteinExistence type="predicted"/>
<keyword evidence="3" id="KW-1185">Reference proteome</keyword>
<evidence type="ECO:0008006" key="4">
    <source>
        <dbReference type="Google" id="ProtNLM"/>
    </source>
</evidence>
<evidence type="ECO:0000313" key="2">
    <source>
        <dbReference type="EMBL" id="OMH80235.1"/>
    </source>
</evidence>
<dbReference type="AlphaFoldDB" id="A0A1R1PGV7"/>